<protein>
    <recommendedName>
        <fullName evidence="5">Enoyl reductase (ER) domain-containing protein</fullName>
    </recommendedName>
</protein>
<dbReference type="EMBL" id="QUSM01000002">
    <property type="protein sequence ID" value="RGD75136.1"/>
    <property type="molecule type" value="Genomic_DNA"/>
</dbReference>
<evidence type="ECO:0000256" key="3">
    <source>
        <dbReference type="ARBA" id="ARBA00023002"/>
    </source>
</evidence>
<dbReference type="Gene3D" id="3.90.180.10">
    <property type="entry name" value="Medium-chain alcohol dehydrogenases, catalytic domain"/>
    <property type="match status" value="1"/>
</dbReference>
<evidence type="ECO:0000313" key="7">
    <source>
        <dbReference type="Proteomes" id="UP000261212"/>
    </source>
</evidence>
<dbReference type="Gene3D" id="3.40.50.720">
    <property type="entry name" value="NAD(P)-binding Rossmann-like Domain"/>
    <property type="match status" value="1"/>
</dbReference>
<keyword evidence="3" id="KW-0560">Oxidoreductase</keyword>
<evidence type="ECO:0000256" key="4">
    <source>
        <dbReference type="RuleBase" id="RU361277"/>
    </source>
</evidence>
<evidence type="ECO:0000259" key="5">
    <source>
        <dbReference type="SMART" id="SM00829"/>
    </source>
</evidence>
<dbReference type="SUPFAM" id="SSF51735">
    <property type="entry name" value="NAD(P)-binding Rossmann-fold domains"/>
    <property type="match status" value="1"/>
</dbReference>
<dbReference type="GO" id="GO:0016491">
    <property type="term" value="F:oxidoreductase activity"/>
    <property type="evidence" value="ECO:0007669"/>
    <property type="project" value="UniProtKB-KW"/>
</dbReference>
<reference evidence="6 7" key="1">
    <citation type="submission" date="2018-08" db="EMBL/GenBank/DDBJ databases">
        <title>A genome reference for cultivated species of the human gut microbiota.</title>
        <authorList>
            <person name="Zou Y."/>
            <person name="Xue W."/>
            <person name="Luo G."/>
        </authorList>
    </citation>
    <scope>NUCLEOTIDE SEQUENCE [LARGE SCALE GENOMIC DNA]</scope>
    <source>
        <strain evidence="6 7">AM25-6</strain>
    </source>
</reference>
<keyword evidence="1 4" id="KW-0479">Metal-binding</keyword>
<dbReference type="InterPro" id="IPR013149">
    <property type="entry name" value="ADH-like_C"/>
</dbReference>
<dbReference type="Pfam" id="PF00107">
    <property type="entry name" value="ADH_zinc_N"/>
    <property type="match status" value="1"/>
</dbReference>
<dbReference type="SMART" id="SM00829">
    <property type="entry name" value="PKS_ER"/>
    <property type="match status" value="1"/>
</dbReference>
<keyword evidence="2 4" id="KW-0862">Zinc</keyword>
<dbReference type="GO" id="GO:0008270">
    <property type="term" value="F:zinc ion binding"/>
    <property type="evidence" value="ECO:0007669"/>
    <property type="project" value="InterPro"/>
</dbReference>
<dbReference type="InterPro" id="IPR013154">
    <property type="entry name" value="ADH-like_N"/>
</dbReference>
<evidence type="ECO:0000256" key="1">
    <source>
        <dbReference type="ARBA" id="ARBA00022723"/>
    </source>
</evidence>
<evidence type="ECO:0000256" key="2">
    <source>
        <dbReference type="ARBA" id="ARBA00022833"/>
    </source>
</evidence>
<dbReference type="PROSITE" id="PS00059">
    <property type="entry name" value="ADH_ZINC"/>
    <property type="match status" value="1"/>
</dbReference>
<dbReference type="AlphaFoldDB" id="A0A3E3E1B2"/>
<gene>
    <name evidence="6" type="ORF">DW687_02090</name>
</gene>
<dbReference type="SUPFAM" id="SSF50129">
    <property type="entry name" value="GroES-like"/>
    <property type="match status" value="1"/>
</dbReference>
<dbReference type="InterPro" id="IPR020843">
    <property type="entry name" value="ER"/>
</dbReference>
<name>A0A3E3E1B2_9FIRM</name>
<feature type="domain" description="Enoyl reductase (ER)" evidence="5">
    <location>
        <begin position="11"/>
        <end position="345"/>
    </location>
</feature>
<dbReference type="InterPro" id="IPR011032">
    <property type="entry name" value="GroES-like_sf"/>
</dbReference>
<comment type="cofactor">
    <cofactor evidence="4">
        <name>Zn(2+)</name>
        <dbReference type="ChEBI" id="CHEBI:29105"/>
    </cofactor>
</comment>
<comment type="caution">
    <text evidence="6">The sequence shown here is derived from an EMBL/GenBank/DDBJ whole genome shotgun (WGS) entry which is preliminary data.</text>
</comment>
<comment type="similarity">
    <text evidence="4">Belongs to the zinc-containing alcohol dehydrogenase family.</text>
</comment>
<evidence type="ECO:0000313" key="6">
    <source>
        <dbReference type="EMBL" id="RGD75136.1"/>
    </source>
</evidence>
<sequence length="350" mass="37950">MSEMMRGLCLNEDRQLELREFPVPEPKRGYVRVKVKRGGICATDLAYWKFGSDRLGELPVIIGHEGCGVVDKLGEDAEGVKVGDRVVVMTTYKVCGKCRNCAVGNTNVCIERLGIGSKKNGVFAEYVEVPATSCIPMPDSMSFEEGALIEVLACGIHAVRETTTTHADEVVVVCGPGPIGTLAALAAKANNSTVILTGINQDKHRLEIAKTLGIDYCVNQQEEDLKALVMDLTDGYGADVVVEASGAYPSLNTCLDIVKKTGTISQMGVFHGPSPDYLDLGRIQEKEIRIQGTLSQKPTAWRRAVDLVAAGKINIKPLVSDVMKLEDWEEAFNKAANVTGFKVLFDPEMK</sequence>
<dbReference type="PANTHER" id="PTHR43401">
    <property type="entry name" value="L-THREONINE 3-DEHYDROGENASE"/>
    <property type="match status" value="1"/>
</dbReference>
<dbReference type="Proteomes" id="UP000261212">
    <property type="component" value="Unassembled WGS sequence"/>
</dbReference>
<proteinExistence type="inferred from homology"/>
<accession>A0A3E3E1B2</accession>
<dbReference type="PANTHER" id="PTHR43401:SF2">
    <property type="entry name" value="L-THREONINE 3-DEHYDROGENASE"/>
    <property type="match status" value="1"/>
</dbReference>
<dbReference type="Pfam" id="PF08240">
    <property type="entry name" value="ADH_N"/>
    <property type="match status" value="1"/>
</dbReference>
<dbReference type="RefSeq" id="WP_007050256.1">
    <property type="nucleotide sequence ID" value="NZ_CABKNJ010000001.1"/>
</dbReference>
<organism evidence="6 7">
    <name type="scientific">Anaerofustis stercorihominis</name>
    <dbReference type="NCBI Taxonomy" id="214853"/>
    <lineage>
        <taxon>Bacteria</taxon>
        <taxon>Bacillati</taxon>
        <taxon>Bacillota</taxon>
        <taxon>Clostridia</taxon>
        <taxon>Eubacteriales</taxon>
        <taxon>Eubacteriaceae</taxon>
        <taxon>Anaerofustis</taxon>
    </lineage>
</organism>
<dbReference type="InterPro" id="IPR036291">
    <property type="entry name" value="NAD(P)-bd_dom_sf"/>
</dbReference>
<dbReference type="InterPro" id="IPR050129">
    <property type="entry name" value="Zn_alcohol_dh"/>
</dbReference>
<dbReference type="InterPro" id="IPR002328">
    <property type="entry name" value="ADH_Zn_CS"/>
</dbReference>
<dbReference type="GeneID" id="98000571"/>